<reference evidence="9" key="2">
    <citation type="journal article" date="2017" name="Nat. Plants">
        <title>The Aegilops tauschii genome reveals multiple impacts of transposons.</title>
        <authorList>
            <person name="Zhao G."/>
            <person name="Zou C."/>
            <person name="Li K."/>
            <person name="Wang K."/>
            <person name="Li T."/>
            <person name="Gao L."/>
            <person name="Zhang X."/>
            <person name="Wang H."/>
            <person name="Yang Z."/>
            <person name="Liu X."/>
            <person name="Jiang W."/>
            <person name="Mao L."/>
            <person name="Kong X."/>
            <person name="Jiao Y."/>
            <person name="Jia J."/>
        </authorList>
    </citation>
    <scope>NUCLEOTIDE SEQUENCE [LARGE SCALE GENOMIC DNA]</scope>
    <source>
        <strain evidence="9">cv. AL8/78</strain>
    </source>
</reference>
<accession>A0A452XY35</accession>
<dbReference type="Pfam" id="PF03171">
    <property type="entry name" value="2OG-FeII_Oxy"/>
    <property type="match status" value="1"/>
</dbReference>
<sequence>AGAMSTTTKGTAGYDRRRELQAFDDTKAGVKGLVDASVTTIPPIFHHPPDSLATSSTATIPVIDLSGRRSEVVGEVRAATETVGFFQVVNHGVPADLLAEMLASVRRFHESPAEAKTPHYTRDLARKVRFNSNFDLFQSPAANWRDTLFCQALPDPPEPEELPAAVRGVLLEYGDAVRQLAVRVLELVSEAMGLAPDRLEKMGCADGLSVVSNYYPPCPQPHLTLGTSRHSDPAFLTVLLQDDMAGLQVLVDDDGEKRAVWADVPPVPGALVINVGDLLQLVSNGRLKSVEHRVVANRSRDRARISVAAFFNADLRQTTAVYGPIEEQVTSSAPPLYRSITVEEFLSHYDGKGLDGRPALDHFLLP</sequence>
<dbReference type="AlphaFoldDB" id="A0A452XY35"/>
<reference evidence="9" key="1">
    <citation type="journal article" date="2014" name="Science">
        <title>Ancient hybridizations among the ancestral genomes of bread wheat.</title>
        <authorList>
            <consortium name="International Wheat Genome Sequencing Consortium,"/>
            <person name="Marcussen T."/>
            <person name="Sandve S.R."/>
            <person name="Heier L."/>
            <person name="Spannagl M."/>
            <person name="Pfeifer M."/>
            <person name="Jakobsen K.S."/>
            <person name="Wulff B.B."/>
            <person name="Steuernagel B."/>
            <person name="Mayer K.F."/>
            <person name="Olsen O.A."/>
        </authorList>
    </citation>
    <scope>NUCLEOTIDE SEQUENCE [LARGE SCALE GENOMIC DNA]</scope>
    <source>
        <strain evidence="9">cv. AL8/78</strain>
    </source>
</reference>
<evidence type="ECO:0000256" key="4">
    <source>
        <dbReference type="ARBA" id="ARBA00023002"/>
    </source>
</evidence>
<dbReference type="InterPro" id="IPR044861">
    <property type="entry name" value="IPNS-like_FE2OG_OXY"/>
</dbReference>
<dbReference type="InterPro" id="IPR027443">
    <property type="entry name" value="IPNS-like_sf"/>
</dbReference>
<keyword evidence="5 6" id="KW-0408">Iron</keyword>
<feature type="domain" description="Fe2OG dioxygenase" evidence="7">
    <location>
        <begin position="204"/>
        <end position="313"/>
    </location>
</feature>
<evidence type="ECO:0000256" key="6">
    <source>
        <dbReference type="RuleBase" id="RU003682"/>
    </source>
</evidence>
<dbReference type="InterPro" id="IPR005123">
    <property type="entry name" value="Oxoglu/Fe-dep_dioxygenase_dom"/>
</dbReference>
<evidence type="ECO:0000256" key="1">
    <source>
        <dbReference type="ARBA" id="ARBA00001962"/>
    </source>
</evidence>
<keyword evidence="3 6" id="KW-0479">Metal-binding</keyword>
<dbReference type="PANTHER" id="PTHR10209:SF859">
    <property type="entry name" value="OS03G0690500 PROTEIN"/>
    <property type="match status" value="1"/>
</dbReference>
<keyword evidence="4 6" id="KW-0560">Oxidoreductase</keyword>
<reference evidence="8" key="5">
    <citation type="journal article" date="2021" name="G3 (Bethesda)">
        <title>Aegilops tauschii genome assembly Aet v5.0 features greater sequence contiguity and improved annotation.</title>
        <authorList>
            <person name="Wang L."/>
            <person name="Zhu T."/>
            <person name="Rodriguez J.C."/>
            <person name="Deal K.R."/>
            <person name="Dubcovsky J."/>
            <person name="McGuire P.E."/>
            <person name="Lux T."/>
            <person name="Spannagl M."/>
            <person name="Mayer K.F.X."/>
            <person name="Baldrich P."/>
            <person name="Meyers B.C."/>
            <person name="Huo N."/>
            <person name="Gu Y.Q."/>
            <person name="Zhou H."/>
            <person name="Devos K.M."/>
            <person name="Bennetzen J.L."/>
            <person name="Unver T."/>
            <person name="Budak H."/>
            <person name="Gulick P.J."/>
            <person name="Galiba G."/>
            <person name="Kalapos B."/>
            <person name="Nelson D.R."/>
            <person name="Li P."/>
            <person name="You F.M."/>
            <person name="Luo M.C."/>
            <person name="Dvorak J."/>
        </authorList>
    </citation>
    <scope>NUCLEOTIDE SEQUENCE [LARGE SCALE GENOMIC DNA]</scope>
    <source>
        <strain evidence="8">cv. AL8/78</strain>
    </source>
</reference>
<reference evidence="8" key="4">
    <citation type="submission" date="2019-03" db="UniProtKB">
        <authorList>
            <consortium name="EnsemblPlants"/>
        </authorList>
    </citation>
    <scope>IDENTIFICATION</scope>
</reference>
<evidence type="ECO:0000259" key="7">
    <source>
        <dbReference type="PROSITE" id="PS51471"/>
    </source>
</evidence>
<proteinExistence type="inferred from homology"/>
<name>A0A452XY35_AEGTS</name>
<comment type="similarity">
    <text evidence="2 6">Belongs to the iron/ascorbate-dependent oxidoreductase family.</text>
</comment>
<evidence type="ECO:0000256" key="5">
    <source>
        <dbReference type="ARBA" id="ARBA00023004"/>
    </source>
</evidence>
<evidence type="ECO:0000313" key="9">
    <source>
        <dbReference type="Proteomes" id="UP000015105"/>
    </source>
</evidence>
<reference evidence="8" key="3">
    <citation type="journal article" date="2017" name="Nature">
        <title>Genome sequence of the progenitor of the wheat D genome Aegilops tauschii.</title>
        <authorList>
            <person name="Luo M.C."/>
            <person name="Gu Y.Q."/>
            <person name="Puiu D."/>
            <person name="Wang H."/>
            <person name="Twardziok S.O."/>
            <person name="Deal K.R."/>
            <person name="Huo N."/>
            <person name="Zhu T."/>
            <person name="Wang L."/>
            <person name="Wang Y."/>
            <person name="McGuire P.E."/>
            <person name="Liu S."/>
            <person name="Long H."/>
            <person name="Ramasamy R.K."/>
            <person name="Rodriguez J.C."/>
            <person name="Van S.L."/>
            <person name="Yuan L."/>
            <person name="Wang Z."/>
            <person name="Xia Z."/>
            <person name="Xiao L."/>
            <person name="Anderson O.D."/>
            <person name="Ouyang S."/>
            <person name="Liang Y."/>
            <person name="Zimin A.V."/>
            <person name="Pertea G."/>
            <person name="Qi P."/>
            <person name="Bennetzen J.L."/>
            <person name="Dai X."/>
            <person name="Dawson M.W."/>
            <person name="Muller H.G."/>
            <person name="Kugler K."/>
            <person name="Rivarola-Duarte L."/>
            <person name="Spannagl M."/>
            <person name="Mayer K.F.X."/>
            <person name="Lu F.H."/>
            <person name="Bevan M.W."/>
            <person name="Leroy P."/>
            <person name="Li P."/>
            <person name="You F.M."/>
            <person name="Sun Q."/>
            <person name="Liu Z."/>
            <person name="Lyons E."/>
            <person name="Wicker T."/>
            <person name="Salzberg S.L."/>
            <person name="Devos K.M."/>
            <person name="Dvorak J."/>
        </authorList>
    </citation>
    <scope>NUCLEOTIDE SEQUENCE [LARGE SCALE GENOMIC DNA]</scope>
    <source>
        <strain evidence="8">cv. AL8/78</strain>
    </source>
</reference>
<evidence type="ECO:0000256" key="3">
    <source>
        <dbReference type="ARBA" id="ARBA00022723"/>
    </source>
</evidence>
<dbReference type="GO" id="GO:0046872">
    <property type="term" value="F:metal ion binding"/>
    <property type="evidence" value="ECO:0007669"/>
    <property type="project" value="UniProtKB-KW"/>
</dbReference>
<dbReference type="FunFam" id="2.60.120.330:FF:000005">
    <property type="entry name" value="1-aminocyclopropane-1-carboxylate oxidase homolog 1"/>
    <property type="match status" value="1"/>
</dbReference>
<dbReference type="InterPro" id="IPR026992">
    <property type="entry name" value="DIOX_N"/>
</dbReference>
<dbReference type="Gene3D" id="2.60.120.330">
    <property type="entry name" value="B-lactam Antibiotic, Isopenicillin N Synthase, Chain"/>
    <property type="match status" value="1"/>
</dbReference>
<dbReference type="PANTHER" id="PTHR10209">
    <property type="entry name" value="OXIDOREDUCTASE, 2OG-FE II OXYGENASE FAMILY PROTEIN"/>
    <property type="match status" value="1"/>
</dbReference>
<protein>
    <recommendedName>
        <fullName evidence="7">Fe2OG dioxygenase domain-containing protein</fullName>
    </recommendedName>
</protein>
<keyword evidence="9" id="KW-1185">Reference proteome</keyword>
<evidence type="ECO:0000313" key="8">
    <source>
        <dbReference type="EnsemblPlants" id="AET1Gv20212300.2"/>
    </source>
</evidence>
<dbReference type="PROSITE" id="PS51471">
    <property type="entry name" value="FE2OG_OXY"/>
    <property type="match status" value="1"/>
</dbReference>
<dbReference type="STRING" id="200361.A0A452XY35"/>
<evidence type="ECO:0000256" key="2">
    <source>
        <dbReference type="ARBA" id="ARBA00008056"/>
    </source>
</evidence>
<dbReference type="Pfam" id="PF14226">
    <property type="entry name" value="DIOX_N"/>
    <property type="match status" value="1"/>
</dbReference>
<dbReference type="Proteomes" id="UP000015105">
    <property type="component" value="Chromosome 1D"/>
</dbReference>
<organism evidence="8 9">
    <name type="scientific">Aegilops tauschii subsp. strangulata</name>
    <name type="common">Goatgrass</name>
    <dbReference type="NCBI Taxonomy" id="200361"/>
    <lineage>
        <taxon>Eukaryota</taxon>
        <taxon>Viridiplantae</taxon>
        <taxon>Streptophyta</taxon>
        <taxon>Embryophyta</taxon>
        <taxon>Tracheophyta</taxon>
        <taxon>Spermatophyta</taxon>
        <taxon>Magnoliopsida</taxon>
        <taxon>Liliopsida</taxon>
        <taxon>Poales</taxon>
        <taxon>Poaceae</taxon>
        <taxon>BOP clade</taxon>
        <taxon>Pooideae</taxon>
        <taxon>Triticodae</taxon>
        <taxon>Triticeae</taxon>
        <taxon>Triticinae</taxon>
        <taxon>Aegilops</taxon>
    </lineage>
</organism>
<comment type="cofactor">
    <cofactor evidence="1">
        <name>Fe cation</name>
        <dbReference type="ChEBI" id="CHEBI:24875"/>
    </cofactor>
</comment>
<dbReference type="SUPFAM" id="SSF51197">
    <property type="entry name" value="Clavaminate synthase-like"/>
    <property type="match status" value="1"/>
</dbReference>
<dbReference type="Gramene" id="AET1Gv20212300.2">
    <property type="protein sequence ID" value="AET1Gv20212300.2"/>
    <property type="gene ID" value="AET1Gv20212300"/>
</dbReference>
<dbReference type="EnsemblPlants" id="AET1Gv20212300.2">
    <property type="protein sequence ID" value="AET1Gv20212300.2"/>
    <property type="gene ID" value="AET1Gv20212300"/>
</dbReference>
<dbReference type="GO" id="GO:0051213">
    <property type="term" value="F:dioxygenase activity"/>
    <property type="evidence" value="ECO:0007669"/>
    <property type="project" value="UniProtKB-ARBA"/>
</dbReference>